<proteinExistence type="predicted"/>
<gene>
    <name evidence="4" type="ORF">Tci_549496</name>
</gene>
<keyword evidence="4" id="KW-0548">Nucleotidyltransferase</keyword>
<keyword evidence="2" id="KW-0472">Membrane</keyword>
<dbReference type="SMART" id="SM00360">
    <property type="entry name" value="RRM"/>
    <property type="match status" value="1"/>
</dbReference>
<dbReference type="Pfam" id="PF00076">
    <property type="entry name" value="RRM_1"/>
    <property type="match status" value="1"/>
</dbReference>
<dbReference type="CDD" id="cd00590">
    <property type="entry name" value="RRM_SF"/>
    <property type="match status" value="1"/>
</dbReference>
<keyword evidence="2" id="KW-0812">Transmembrane</keyword>
<sequence length="405" mass="46263">MADARFRLLMLACHFPVVPKRCDYLHCGAVSFLSSQPWRIHPFLTLYISIPLELWSLIILESAQCAFNRFLSDANDVDMNLNTSSYFYETRTLAYYLLIAVSINLCAIKMVVILVVRGCDEYARVRRNLLKTIIPVPGWLWKDVLLDDFTPMLTSKSNSDVTSPSSNNLSTSTMKVSGLRSAAKKVELKAYTCDINRDDGPEPILKDPIASALFVYLKKVTKVIGIEDREVTRYKTKLEDRARRENELFMRAPLSSVENKKLKHTYKSRFWFIALDTQTGMIGFLPRRAVTEAAQDNKKTIHAQLEAETMTHPNSALHPIRRNQGIPSKPNFNFRAVHKSYSSIFVSNIPWKATVQDLWDSCNQWGVVIDVYIAAKRSKSGHRFGFVRFKNVNDINLLVSNLRVT</sequence>
<comment type="caution">
    <text evidence="4">The sequence shown here is derived from an EMBL/GenBank/DDBJ whole genome shotgun (WGS) entry which is preliminary data.</text>
</comment>
<keyword evidence="4" id="KW-0695">RNA-directed DNA polymerase</keyword>
<dbReference type="SUPFAM" id="SSF54928">
    <property type="entry name" value="RNA-binding domain, RBD"/>
    <property type="match status" value="1"/>
</dbReference>
<dbReference type="PROSITE" id="PS50102">
    <property type="entry name" value="RRM"/>
    <property type="match status" value="1"/>
</dbReference>
<protein>
    <submittedName>
        <fullName evidence="4">RNA-directed DNA polymerase, eukaryota, nucleotide-binding alpha-beta plait domain protein</fullName>
    </submittedName>
</protein>
<keyword evidence="2" id="KW-1133">Transmembrane helix</keyword>
<organism evidence="4">
    <name type="scientific">Tanacetum cinerariifolium</name>
    <name type="common">Dalmatian daisy</name>
    <name type="synonym">Chrysanthemum cinerariifolium</name>
    <dbReference type="NCBI Taxonomy" id="118510"/>
    <lineage>
        <taxon>Eukaryota</taxon>
        <taxon>Viridiplantae</taxon>
        <taxon>Streptophyta</taxon>
        <taxon>Embryophyta</taxon>
        <taxon>Tracheophyta</taxon>
        <taxon>Spermatophyta</taxon>
        <taxon>Magnoliopsida</taxon>
        <taxon>eudicotyledons</taxon>
        <taxon>Gunneridae</taxon>
        <taxon>Pentapetalae</taxon>
        <taxon>asterids</taxon>
        <taxon>campanulids</taxon>
        <taxon>Asterales</taxon>
        <taxon>Asteraceae</taxon>
        <taxon>Asteroideae</taxon>
        <taxon>Anthemideae</taxon>
        <taxon>Anthemidinae</taxon>
        <taxon>Tanacetum</taxon>
    </lineage>
</organism>
<evidence type="ECO:0000256" key="1">
    <source>
        <dbReference type="PROSITE-ProRule" id="PRU00176"/>
    </source>
</evidence>
<name>A0A699IM65_TANCI</name>
<keyword evidence="4" id="KW-0808">Transferase</keyword>
<dbReference type="InterPro" id="IPR012677">
    <property type="entry name" value="Nucleotide-bd_a/b_plait_sf"/>
</dbReference>
<evidence type="ECO:0000256" key="2">
    <source>
        <dbReference type="SAM" id="Phobius"/>
    </source>
</evidence>
<reference evidence="4" key="1">
    <citation type="journal article" date="2019" name="Sci. Rep.">
        <title>Draft genome of Tanacetum cinerariifolium, the natural source of mosquito coil.</title>
        <authorList>
            <person name="Yamashiro T."/>
            <person name="Shiraishi A."/>
            <person name="Satake H."/>
            <person name="Nakayama K."/>
        </authorList>
    </citation>
    <scope>NUCLEOTIDE SEQUENCE</scope>
</reference>
<evidence type="ECO:0000259" key="3">
    <source>
        <dbReference type="PROSITE" id="PS50102"/>
    </source>
</evidence>
<feature type="domain" description="RRM" evidence="3">
    <location>
        <begin position="342"/>
        <end position="405"/>
    </location>
</feature>
<dbReference type="AlphaFoldDB" id="A0A699IM65"/>
<feature type="transmembrane region" description="Helical" evidence="2">
    <location>
        <begin position="93"/>
        <end position="116"/>
    </location>
</feature>
<dbReference type="InterPro" id="IPR035979">
    <property type="entry name" value="RBD_domain_sf"/>
</dbReference>
<dbReference type="Gene3D" id="3.30.70.330">
    <property type="match status" value="1"/>
</dbReference>
<dbReference type="EMBL" id="BKCJ010321949">
    <property type="protein sequence ID" value="GEZ77523.1"/>
    <property type="molecule type" value="Genomic_DNA"/>
</dbReference>
<dbReference type="GO" id="GO:0003964">
    <property type="term" value="F:RNA-directed DNA polymerase activity"/>
    <property type="evidence" value="ECO:0007669"/>
    <property type="project" value="UniProtKB-KW"/>
</dbReference>
<keyword evidence="1" id="KW-0694">RNA-binding</keyword>
<accession>A0A699IM65</accession>
<dbReference type="GO" id="GO:0003723">
    <property type="term" value="F:RNA binding"/>
    <property type="evidence" value="ECO:0007669"/>
    <property type="project" value="UniProtKB-UniRule"/>
</dbReference>
<evidence type="ECO:0000313" key="4">
    <source>
        <dbReference type="EMBL" id="GEZ77523.1"/>
    </source>
</evidence>
<dbReference type="InterPro" id="IPR000504">
    <property type="entry name" value="RRM_dom"/>
</dbReference>